<dbReference type="Pfam" id="PF13365">
    <property type="entry name" value="Trypsin_2"/>
    <property type="match status" value="1"/>
</dbReference>
<dbReference type="KEGG" id="uli:ETAA1_07120"/>
<gene>
    <name evidence="7" type="primary">degP1_1</name>
    <name evidence="7" type="ORF">ETAA1_07120</name>
</gene>
<dbReference type="PRINTS" id="PR00834">
    <property type="entry name" value="PROTEASES2C"/>
</dbReference>
<reference evidence="7 8" key="1">
    <citation type="submission" date="2019-02" db="EMBL/GenBank/DDBJ databases">
        <title>Deep-cultivation of Planctomycetes and their phenomic and genomic characterization uncovers novel biology.</title>
        <authorList>
            <person name="Wiegand S."/>
            <person name="Jogler M."/>
            <person name="Boedeker C."/>
            <person name="Pinto D."/>
            <person name="Vollmers J."/>
            <person name="Rivas-Marin E."/>
            <person name="Kohn T."/>
            <person name="Peeters S.H."/>
            <person name="Heuer A."/>
            <person name="Rast P."/>
            <person name="Oberbeckmann S."/>
            <person name="Bunk B."/>
            <person name="Jeske O."/>
            <person name="Meyerdierks A."/>
            <person name="Storesund J.E."/>
            <person name="Kallscheuer N."/>
            <person name="Luecker S."/>
            <person name="Lage O.M."/>
            <person name="Pohl T."/>
            <person name="Merkel B.J."/>
            <person name="Hornburger P."/>
            <person name="Mueller R.-W."/>
            <person name="Bruemmer F."/>
            <person name="Labrenz M."/>
            <person name="Spormann A.M."/>
            <person name="Op den Camp H."/>
            <person name="Overmann J."/>
            <person name="Amann R."/>
            <person name="Jetten M.S.M."/>
            <person name="Mascher T."/>
            <person name="Medema M.H."/>
            <person name="Devos D.P."/>
            <person name="Kaster A.-K."/>
            <person name="Ovreas L."/>
            <person name="Rohde M."/>
            <person name="Galperin M.Y."/>
            <person name="Jogler C."/>
        </authorList>
    </citation>
    <scope>NUCLEOTIDE SEQUENCE [LARGE SCALE GENOMIC DNA]</scope>
    <source>
        <strain evidence="7 8">ETA_A1</strain>
    </source>
</reference>
<dbReference type="EC" id="3.4.21.107" evidence="7"/>
<dbReference type="EMBL" id="CP036273">
    <property type="protein sequence ID" value="QDU18816.1"/>
    <property type="molecule type" value="Genomic_DNA"/>
</dbReference>
<dbReference type="InterPro" id="IPR009003">
    <property type="entry name" value="Peptidase_S1_PA"/>
</dbReference>
<evidence type="ECO:0000259" key="6">
    <source>
        <dbReference type="PROSITE" id="PS50106"/>
    </source>
</evidence>
<evidence type="ECO:0000256" key="1">
    <source>
        <dbReference type="ARBA" id="ARBA00010541"/>
    </source>
</evidence>
<feature type="signal peptide" evidence="5">
    <location>
        <begin position="1"/>
        <end position="21"/>
    </location>
</feature>
<keyword evidence="2 7" id="KW-0645">Protease</keyword>
<feature type="region of interest" description="Disordered" evidence="4">
    <location>
        <begin position="349"/>
        <end position="371"/>
    </location>
</feature>
<dbReference type="RefSeq" id="WP_145234358.1">
    <property type="nucleotide sequence ID" value="NZ_CP036273.1"/>
</dbReference>
<dbReference type="GO" id="GO:0004252">
    <property type="term" value="F:serine-type endopeptidase activity"/>
    <property type="evidence" value="ECO:0007669"/>
    <property type="project" value="InterPro"/>
</dbReference>
<evidence type="ECO:0000256" key="2">
    <source>
        <dbReference type="ARBA" id="ARBA00022670"/>
    </source>
</evidence>
<dbReference type="SUPFAM" id="SSF50494">
    <property type="entry name" value="Trypsin-like serine proteases"/>
    <property type="match status" value="1"/>
</dbReference>
<evidence type="ECO:0000313" key="8">
    <source>
        <dbReference type="Proteomes" id="UP000319576"/>
    </source>
</evidence>
<name>A0A517XMU8_9BACT</name>
<proteinExistence type="inferred from homology"/>
<dbReference type="InterPro" id="IPR043504">
    <property type="entry name" value="Peptidase_S1_PA_chymotrypsin"/>
</dbReference>
<dbReference type="InterPro" id="IPR001940">
    <property type="entry name" value="Peptidase_S1C"/>
</dbReference>
<keyword evidence="3 7" id="KW-0378">Hydrolase</keyword>
<feature type="chain" id="PRO_5021714084" evidence="5">
    <location>
        <begin position="22"/>
        <end position="371"/>
    </location>
</feature>
<dbReference type="Gene3D" id="2.40.10.10">
    <property type="entry name" value="Trypsin-like serine proteases"/>
    <property type="match status" value="2"/>
</dbReference>
<organism evidence="7 8">
    <name type="scientific">Urbifossiella limnaea</name>
    <dbReference type="NCBI Taxonomy" id="2528023"/>
    <lineage>
        <taxon>Bacteria</taxon>
        <taxon>Pseudomonadati</taxon>
        <taxon>Planctomycetota</taxon>
        <taxon>Planctomycetia</taxon>
        <taxon>Gemmatales</taxon>
        <taxon>Gemmataceae</taxon>
        <taxon>Urbifossiella</taxon>
    </lineage>
</organism>
<evidence type="ECO:0000256" key="4">
    <source>
        <dbReference type="SAM" id="MobiDB-lite"/>
    </source>
</evidence>
<dbReference type="Proteomes" id="UP000319576">
    <property type="component" value="Chromosome"/>
</dbReference>
<keyword evidence="5" id="KW-0732">Signal</keyword>
<dbReference type="Gene3D" id="2.30.42.10">
    <property type="match status" value="1"/>
</dbReference>
<dbReference type="SUPFAM" id="SSF50156">
    <property type="entry name" value="PDZ domain-like"/>
    <property type="match status" value="1"/>
</dbReference>
<dbReference type="OrthoDB" id="268129at2"/>
<dbReference type="InterPro" id="IPR036034">
    <property type="entry name" value="PDZ_sf"/>
</dbReference>
<dbReference type="SMART" id="SM00228">
    <property type="entry name" value="PDZ"/>
    <property type="match status" value="1"/>
</dbReference>
<comment type="similarity">
    <text evidence="1">Belongs to the peptidase S1C family.</text>
</comment>
<feature type="domain" description="PDZ" evidence="6">
    <location>
        <begin position="162"/>
        <end position="252"/>
    </location>
</feature>
<evidence type="ECO:0000256" key="5">
    <source>
        <dbReference type="SAM" id="SignalP"/>
    </source>
</evidence>
<dbReference type="GO" id="GO:0006508">
    <property type="term" value="P:proteolysis"/>
    <property type="evidence" value="ECO:0007669"/>
    <property type="project" value="UniProtKB-KW"/>
</dbReference>
<dbReference type="AlphaFoldDB" id="A0A517XMU8"/>
<evidence type="ECO:0000256" key="3">
    <source>
        <dbReference type="ARBA" id="ARBA00022801"/>
    </source>
</evidence>
<dbReference type="Pfam" id="PF13180">
    <property type="entry name" value="PDZ_2"/>
    <property type="match status" value="1"/>
</dbReference>
<sequence precursor="true">MRTRLLVAAALSLTLAGPAAAQPPDGGKRKDRGSSPDVISARLVAPFQPVVAKVNESTVRVLADGKEAALGTVVFADGYVLTKASDLRGELAVKFHDGSNVPAKLVGVEKKTDLALLRIEKKGLTALAFADSKVAALGNWLAAAGVGSDPAGVGIVSVVTRKLSLREQNEFDKLNANRGFLGITMSQTQPADGGAEVEAVSKGGSAEKAGLKRGDIIRRVNDKKIADSDSLREMLNDFRPGQKVNLSVNRKGEALELSATLAGPPADMKNQRSDIQNTMGGALSNRRGGFEQILQTDMVVDPKNCGGAVVDLDGRVIGVCISRAGRVETYVLPGEVVRPLLADLRAGKFPPPAAPVSLPTAPAPRPVRSSS</sequence>
<evidence type="ECO:0000313" key="7">
    <source>
        <dbReference type="EMBL" id="QDU18816.1"/>
    </source>
</evidence>
<dbReference type="PANTHER" id="PTHR22939">
    <property type="entry name" value="SERINE PROTEASE FAMILY S1C HTRA-RELATED"/>
    <property type="match status" value="1"/>
</dbReference>
<dbReference type="PROSITE" id="PS50106">
    <property type="entry name" value="PDZ"/>
    <property type="match status" value="1"/>
</dbReference>
<protein>
    <submittedName>
        <fullName evidence="7">Putative periplasmic serine endoprotease DegP-like</fullName>
        <ecNumber evidence="7">3.4.21.107</ecNumber>
    </submittedName>
</protein>
<keyword evidence="8" id="KW-1185">Reference proteome</keyword>
<dbReference type="InterPro" id="IPR001478">
    <property type="entry name" value="PDZ"/>
</dbReference>
<accession>A0A517XMU8</accession>
<dbReference type="PANTHER" id="PTHR22939:SF129">
    <property type="entry name" value="SERINE PROTEASE HTRA2, MITOCHONDRIAL"/>
    <property type="match status" value="1"/>
</dbReference>